<reference evidence="2" key="1">
    <citation type="journal article" date="2014" name="Int. J. Syst. Evol. Microbiol.">
        <title>Complete genome of a new Firmicutes species belonging to the dominant human colonic microbiota ('Ruminococcus bicirculans') reveals two chromosomes and a selective capacity to utilize plant glucans.</title>
        <authorList>
            <consortium name="NISC Comparative Sequencing Program"/>
            <person name="Wegmann U."/>
            <person name="Louis P."/>
            <person name="Goesmann A."/>
            <person name="Henrissat B."/>
            <person name="Duncan S.H."/>
            <person name="Flint H.J."/>
        </authorList>
    </citation>
    <scope>NUCLEOTIDE SEQUENCE</scope>
    <source>
        <strain evidence="2">NBRC 102424</strain>
    </source>
</reference>
<protein>
    <submittedName>
        <fullName evidence="2">Uncharacterized protein</fullName>
    </submittedName>
</protein>
<evidence type="ECO:0000313" key="2">
    <source>
        <dbReference type="EMBL" id="GLP99716.1"/>
    </source>
</evidence>
<sequence>MKSLEKLKFWSTVVAIISIILMAVSVIGAVWTAMPLSDVFVRVGASFFVIFLLSLSIQNLAKGLCSENQSDD</sequence>
<dbReference type="RefSeq" id="WP_284723000.1">
    <property type="nucleotide sequence ID" value="NZ_BSND01000005.1"/>
</dbReference>
<dbReference type="Proteomes" id="UP001161423">
    <property type="component" value="Unassembled WGS sequence"/>
</dbReference>
<reference evidence="2" key="2">
    <citation type="submission" date="2023-01" db="EMBL/GenBank/DDBJ databases">
        <title>Draft genome sequence of Methylophaga thalassica strain NBRC 102424.</title>
        <authorList>
            <person name="Sun Q."/>
            <person name="Mori K."/>
        </authorList>
    </citation>
    <scope>NUCLEOTIDE SEQUENCE</scope>
    <source>
        <strain evidence="2">NBRC 102424</strain>
    </source>
</reference>
<comment type="caution">
    <text evidence="2">The sequence shown here is derived from an EMBL/GenBank/DDBJ whole genome shotgun (WGS) entry which is preliminary data.</text>
</comment>
<organism evidence="2 3">
    <name type="scientific">Methylophaga thalassica</name>
    <dbReference type="NCBI Taxonomy" id="40223"/>
    <lineage>
        <taxon>Bacteria</taxon>
        <taxon>Pseudomonadati</taxon>
        <taxon>Pseudomonadota</taxon>
        <taxon>Gammaproteobacteria</taxon>
        <taxon>Thiotrichales</taxon>
        <taxon>Piscirickettsiaceae</taxon>
        <taxon>Methylophaga</taxon>
    </lineage>
</organism>
<keyword evidence="1" id="KW-0472">Membrane</keyword>
<proteinExistence type="predicted"/>
<evidence type="ECO:0000313" key="3">
    <source>
        <dbReference type="Proteomes" id="UP001161423"/>
    </source>
</evidence>
<gene>
    <name evidence="2" type="ORF">GCM10007891_15700</name>
</gene>
<feature type="transmembrane region" description="Helical" evidence="1">
    <location>
        <begin position="39"/>
        <end position="57"/>
    </location>
</feature>
<name>A0ABQ5TU74_9GAMM</name>
<evidence type="ECO:0000256" key="1">
    <source>
        <dbReference type="SAM" id="Phobius"/>
    </source>
</evidence>
<keyword evidence="3" id="KW-1185">Reference proteome</keyword>
<keyword evidence="1" id="KW-1133">Transmembrane helix</keyword>
<feature type="transmembrane region" description="Helical" evidence="1">
    <location>
        <begin position="12"/>
        <end position="33"/>
    </location>
</feature>
<dbReference type="EMBL" id="BSND01000005">
    <property type="protein sequence ID" value="GLP99716.1"/>
    <property type="molecule type" value="Genomic_DNA"/>
</dbReference>
<keyword evidence="1" id="KW-0812">Transmembrane</keyword>
<accession>A0ABQ5TU74</accession>